<protein>
    <submittedName>
        <fullName evidence="1">Uncharacterized protein</fullName>
    </submittedName>
</protein>
<proteinExistence type="predicted"/>
<gene>
    <name evidence="1" type="ORF">VCR5J5_190098</name>
</gene>
<evidence type="ECO:0000313" key="1">
    <source>
        <dbReference type="EMBL" id="CDT25786.1"/>
    </source>
</evidence>
<dbReference type="EMBL" id="CCJV01000077">
    <property type="protein sequence ID" value="CDT25786.1"/>
    <property type="molecule type" value="Genomic_DNA"/>
</dbReference>
<dbReference type="AlphaFoldDB" id="A0A822MXN7"/>
<accession>A0A822MXN7</accession>
<name>A0A822MXN7_9VIBR</name>
<reference evidence="2" key="1">
    <citation type="submission" date="2014-06" db="EMBL/GenBank/DDBJ databases">
        <authorList>
            <person name="Le Roux Frederique"/>
        </authorList>
    </citation>
    <scope>NUCLEOTIDE SEQUENCE [LARGE SCALE GENOMIC DNA]</scope>
    <source>
        <strain evidence="2">J5-5</strain>
    </source>
</reference>
<sequence>MSARAKKTNSTKHTRATHSETKMVVASFDINGTTIEANATNITKI</sequence>
<dbReference type="Proteomes" id="UP000049495">
    <property type="component" value="Unassembled WGS sequence"/>
</dbReference>
<comment type="caution">
    <text evidence="1">The sequence shown here is derived from an EMBL/GenBank/DDBJ whole genome shotgun (WGS) entry which is preliminary data.</text>
</comment>
<evidence type="ECO:0000313" key="2">
    <source>
        <dbReference type="Proteomes" id="UP000049495"/>
    </source>
</evidence>
<organism evidence="1 2">
    <name type="scientific">Vibrio crassostreae</name>
    <dbReference type="NCBI Taxonomy" id="246167"/>
    <lineage>
        <taxon>Bacteria</taxon>
        <taxon>Pseudomonadati</taxon>
        <taxon>Pseudomonadota</taxon>
        <taxon>Gammaproteobacteria</taxon>
        <taxon>Vibrionales</taxon>
        <taxon>Vibrionaceae</taxon>
        <taxon>Vibrio</taxon>
    </lineage>
</organism>